<accession>A0A4U0TP29</accession>
<feature type="region of interest" description="Disordered" evidence="1">
    <location>
        <begin position="22"/>
        <end position="82"/>
    </location>
</feature>
<reference evidence="2 3" key="1">
    <citation type="submission" date="2017-03" db="EMBL/GenBank/DDBJ databases">
        <title>Genomes of endolithic fungi from Antarctica.</title>
        <authorList>
            <person name="Coleine C."/>
            <person name="Masonjones S."/>
            <person name="Stajich J.E."/>
        </authorList>
    </citation>
    <scope>NUCLEOTIDE SEQUENCE [LARGE SCALE GENOMIC DNA]</scope>
    <source>
        <strain evidence="2 3">CCFEE 6315</strain>
    </source>
</reference>
<comment type="caution">
    <text evidence="2">The sequence shown here is derived from an EMBL/GenBank/DDBJ whole genome shotgun (WGS) entry which is preliminary data.</text>
</comment>
<evidence type="ECO:0000313" key="3">
    <source>
        <dbReference type="Proteomes" id="UP000308549"/>
    </source>
</evidence>
<name>A0A4U0TP29_9PEZI</name>
<feature type="compositionally biased region" description="Low complexity" evidence="1">
    <location>
        <begin position="28"/>
        <end position="49"/>
    </location>
</feature>
<dbReference type="EMBL" id="NAJL01000051">
    <property type="protein sequence ID" value="TKA23788.1"/>
    <property type="molecule type" value="Genomic_DNA"/>
</dbReference>
<dbReference type="AlphaFoldDB" id="A0A4U0TP29"/>
<feature type="region of interest" description="Disordered" evidence="1">
    <location>
        <begin position="895"/>
        <end position="917"/>
    </location>
</feature>
<proteinExistence type="predicted"/>
<evidence type="ECO:0000256" key="1">
    <source>
        <dbReference type="SAM" id="MobiDB-lite"/>
    </source>
</evidence>
<feature type="compositionally biased region" description="Pro residues" evidence="1">
    <location>
        <begin position="904"/>
        <end position="917"/>
    </location>
</feature>
<dbReference type="Proteomes" id="UP000308549">
    <property type="component" value="Unassembled WGS sequence"/>
</dbReference>
<feature type="compositionally biased region" description="Pro residues" evidence="1">
    <location>
        <begin position="959"/>
        <end position="969"/>
    </location>
</feature>
<protein>
    <recommendedName>
        <fullName evidence="4">F-box domain-containing protein</fullName>
    </recommendedName>
</protein>
<feature type="region of interest" description="Disordered" evidence="1">
    <location>
        <begin position="959"/>
        <end position="990"/>
    </location>
</feature>
<gene>
    <name evidence="2" type="ORF">B0A50_07070</name>
</gene>
<evidence type="ECO:0008006" key="4">
    <source>
        <dbReference type="Google" id="ProtNLM"/>
    </source>
</evidence>
<sequence length="1155" mass="127448">MADFADQRFGAFSLHNSSVYDSPVYNDPAHSTPTSASHSAEAAVSSASSQQNGRRERRWSRASIRSPSFPPPHGTTGFSRNVRTRSTSFNPLASEFVPRTVGSTKRKASLSAKRSKSASVSSKFPYVGGIMASPGLGVRLDAPITIAAKDLFESVDFNMADLDFSGIKRNWSEAESDCPSIDSELEEAFMQETVQSAPNNTTGQTANAVETRLPRGYQKVRNAMEAEHTRAAENARAADALPKLSVLLIYHGRGGADHASAGHEPAKTRYLPLCSASAHGKQKDTLTVIPSHRHSIKGMSDNQAESRVRWPQGTIPKEMFDLITERLTREDIKSMRLVCKEFEEKVSRSLFYSSVVPFNTELYDMIDNGAKTHKRLNDQKTASERTATVSTCSATATDDNELGGIQWQNAKDDKEGKMYKGHGLKVFQGFGPHIKRFGMSFEVSENQLAQPPVKRELDHVDSFHGTYDWPTGVYARYENLAGLERTADETSRMKAAFSNLTIVQELGLSIDSGLGWLCGLDKSVRAVVLERPTAVFGRSFGAEAYRSHAAKELWMAIQESHRSQKRSNFHPNEKEVSMSYRELGTTPADLPGLKGSTYVTPESWAALDDAQSLLGDIASWKGLDRFGVLYTTSVQLEADLHKISRATVVPRHLTKEQREWLLETEWAQRAFLESWTLAVMDNPSIFDKVTTLTVAKLSSGFLPMLTREAFWDALPSIQKVTLHVKPDWRTVEKDDAGLAVDKDQWPSIAAGLFYSLLEQRLANHVTIEELDIGWVGCGEHAEGVFARNSKLLPAPVTPLEHSDAANPVTTVVFKTVAHLTLTNCWMSPPALAVLVDNHRDKSLKKLTLDSVSLIAHPRFHTTAQQHAANQQVMAQNAMQLFPPGQIQWLGHQQPAQHGIAGQLPPQPAPLPPNAPALGQPPPPVNVLTPAQAQQVTAIQHNVHMQQHLFITLPLPHQPAVPAAPAPAPPAANLAPNNSSPQQQRPTHWTADHREGSWPEVLNHVSPGPIFTDFLEPPPPWEKPLPPRPETALVAIELKSCGYAVLVNDTNIDQSAIEPDLQHWNRRQSPWFRARKQTLQSSMMSTKDQYQARIVQSMPWRELNALQLAWGLTEGWADKEKAKEPEWDGFLPGGTGRVSGLVQKVVPLGDSVSQDA</sequence>
<evidence type="ECO:0000313" key="2">
    <source>
        <dbReference type="EMBL" id="TKA23788.1"/>
    </source>
</evidence>
<keyword evidence="3" id="KW-1185">Reference proteome</keyword>
<dbReference type="OrthoDB" id="4194555at2759"/>
<organism evidence="2 3">
    <name type="scientific">Salinomyces thailandicus</name>
    <dbReference type="NCBI Taxonomy" id="706561"/>
    <lineage>
        <taxon>Eukaryota</taxon>
        <taxon>Fungi</taxon>
        <taxon>Dikarya</taxon>
        <taxon>Ascomycota</taxon>
        <taxon>Pezizomycotina</taxon>
        <taxon>Dothideomycetes</taxon>
        <taxon>Dothideomycetidae</taxon>
        <taxon>Mycosphaerellales</taxon>
        <taxon>Teratosphaeriaceae</taxon>
        <taxon>Salinomyces</taxon>
    </lineage>
</organism>